<dbReference type="InterPro" id="IPR013785">
    <property type="entry name" value="Aldolase_TIM"/>
</dbReference>
<evidence type="ECO:0000313" key="1">
    <source>
        <dbReference type="EMBL" id="QEN05869.1"/>
    </source>
</evidence>
<dbReference type="AlphaFoldDB" id="A0A5C1QFM9"/>
<reference evidence="1 2" key="1">
    <citation type="submission" date="2019-02" db="EMBL/GenBank/DDBJ databases">
        <authorList>
            <person name="Fomenkov A."/>
            <person name="Dubinina G."/>
            <person name="Grabovich M."/>
            <person name="Vincze T."/>
            <person name="Roberts R.J."/>
        </authorList>
    </citation>
    <scope>NUCLEOTIDE SEQUENCE [LARGE SCALE GENOMIC DNA]</scope>
    <source>
        <strain evidence="1 2">P</strain>
    </source>
</reference>
<keyword evidence="2" id="KW-1185">Reference proteome</keyword>
<dbReference type="Gene3D" id="3.20.20.70">
    <property type="entry name" value="Aldolase class I"/>
    <property type="match status" value="1"/>
</dbReference>
<proteinExistence type="predicted"/>
<dbReference type="PANTHER" id="PTHR43665:SF1">
    <property type="entry name" value="ISOPENTENYL-DIPHOSPHATE DELTA-ISOMERASE"/>
    <property type="match status" value="1"/>
</dbReference>
<sequence length="333" mass="37606">MSISLRKNQHIKLSKKSQVAENLLDVRFNYEPLISNHQTQHYSYRFLGQNIGAPIFLSSMTGGSRKSLKINKRIATAAKIFNLPMGVGSLRPYLENKNPKSFVLREFTGDKVLLFGNLGISQIEQLVNRDELFKIEKVIRNLDLDGLIIHINPLQEWVQKGGDLLKESPLITLEKTLPQFKTKIIVKEVGAGFGPSSLKELLKLPIDVIDLASFGGTNFTKLELLRDKNSCKAINSQPLINIGNSKFDMIKNVNTLLSLGLGKEKEFIVSGGVRDFLDGYYYTKLLNAPSLYGYAYKVLENAIRSQNHLNSFFTSEIDNFNFSQNFLRLNLET</sequence>
<dbReference type="OrthoDB" id="9795032at2"/>
<protein>
    <submittedName>
        <fullName evidence="1">Type 2 isopentenyl-diphosphate Delta-isomerase</fullName>
        <ecNumber evidence="1">5.3.3.2</ecNumber>
    </submittedName>
</protein>
<dbReference type="InterPro" id="IPR011179">
    <property type="entry name" value="IPdP_isomerase"/>
</dbReference>
<dbReference type="Proteomes" id="UP000323824">
    <property type="component" value="Chromosome"/>
</dbReference>
<name>A0A5C1QFM9_9SPIO</name>
<dbReference type="RefSeq" id="WP_149569103.1">
    <property type="nucleotide sequence ID" value="NZ_CP035807.1"/>
</dbReference>
<dbReference type="EMBL" id="CP035807">
    <property type="protein sequence ID" value="QEN05869.1"/>
    <property type="molecule type" value="Genomic_DNA"/>
</dbReference>
<dbReference type="EC" id="5.3.3.2" evidence="1"/>
<accession>A0A5C1QFM9</accession>
<dbReference type="SUPFAM" id="SSF51395">
    <property type="entry name" value="FMN-linked oxidoreductases"/>
    <property type="match status" value="1"/>
</dbReference>
<keyword evidence="1" id="KW-0413">Isomerase</keyword>
<evidence type="ECO:0000313" key="2">
    <source>
        <dbReference type="Proteomes" id="UP000323824"/>
    </source>
</evidence>
<dbReference type="KEGG" id="sper:EW093_14550"/>
<dbReference type="GO" id="GO:0008299">
    <property type="term" value="P:isoprenoid biosynthetic process"/>
    <property type="evidence" value="ECO:0007669"/>
    <property type="project" value="InterPro"/>
</dbReference>
<dbReference type="GO" id="GO:0004452">
    <property type="term" value="F:isopentenyl-diphosphate delta-isomerase activity"/>
    <property type="evidence" value="ECO:0007669"/>
    <property type="project" value="UniProtKB-EC"/>
</dbReference>
<gene>
    <name evidence="1" type="ORF">EW093_14550</name>
</gene>
<dbReference type="GO" id="GO:0010181">
    <property type="term" value="F:FMN binding"/>
    <property type="evidence" value="ECO:0007669"/>
    <property type="project" value="InterPro"/>
</dbReference>
<dbReference type="PANTHER" id="PTHR43665">
    <property type="entry name" value="ISOPENTENYL-DIPHOSPHATE DELTA-ISOMERASE"/>
    <property type="match status" value="1"/>
</dbReference>
<organism evidence="1 2">
    <name type="scientific">Thiospirochaeta perfilievii</name>
    <dbReference type="NCBI Taxonomy" id="252967"/>
    <lineage>
        <taxon>Bacteria</taxon>
        <taxon>Pseudomonadati</taxon>
        <taxon>Spirochaetota</taxon>
        <taxon>Spirochaetia</taxon>
        <taxon>Spirochaetales</taxon>
        <taxon>Spirochaetaceae</taxon>
        <taxon>Thiospirochaeta</taxon>
    </lineage>
</organism>
<reference evidence="1 2" key="2">
    <citation type="submission" date="2019-09" db="EMBL/GenBank/DDBJ databases">
        <title>Complete Genome Sequence and Methylome Analysis of free living Spirochaetas.</title>
        <authorList>
            <person name="Leshcheva N."/>
            <person name="Mikheeva N."/>
        </authorList>
    </citation>
    <scope>NUCLEOTIDE SEQUENCE [LARGE SCALE GENOMIC DNA]</scope>
    <source>
        <strain evidence="1 2">P</strain>
    </source>
</reference>